<name>A0A1S8X6V2_OPIVI</name>
<dbReference type="PANTHER" id="PTHR21663:SF0">
    <property type="entry name" value="HEAT REPEAT-CONTAINING PROTEIN 5B"/>
    <property type="match status" value="1"/>
</dbReference>
<organism evidence="1 2">
    <name type="scientific">Opisthorchis viverrini</name>
    <name type="common">Southeast Asian liver fluke</name>
    <dbReference type="NCBI Taxonomy" id="6198"/>
    <lineage>
        <taxon>Eukaryota</taxon>
        <taxon>Metazoa</taxon>
        <taxon>Spiralia</taxon>
        <taxon>Lophotrochozoa</taxon>
        <taxon>Platyhelminthes</taxon>
        <taxon>Trematoda</taxon>
        <taxon>Digenea</taxon>
        <taxon>Opisthorchiida</taxon>
        <taxon>Opisthorchiata</taxon>
        <taxon>Opisthorchiidae</taxon>
        <taxon>Opisthorchis</taxon>
    </lineage>
</organism>
<accession>A0A1S8X6V2</accession>
<dbReference type="GO" id="GO:0005794">
    <property type="term" value="C:Golgi apparatus"/>
    <property type="evidence" value="ECO:0007669"/>
    <property type="project" value="TreeGrafter"/>
</dbReference>
<proteinExistence type="predicted"/>
<dbReference type="PANTHER" id="PTHR21663">
    <property type="entry name" value="HYPOTHETICAL HEAT DOMAIN-CONTAINING"/>
    <property type="match status" value="1"/>
</dbReference>
<evidence type="ECO:0000313" key="1">
    <source>
        <dbReference type="EMBL" id="OON22438.1"/>
    </source>
</evidence>
<keyword evidence="2" id="KW-1185">Reference proteome</keyword>
<dbReference type="GO" id="GO:0005829">
    <property type="term" value="C:cytosol"/>
    <property type="evidence" value="ECO:0007669"/>
    <property type="project" value="GOC"/>
</dbReference>
<dbReference type="AlphaFoldDB" id="A0A1S8X6V2"/>
<sequence>MLITEEAVSRLLAPIECALNMLAHLLDIVRIYGNHLKAIASMIRHRLYRILLLLPHTAYTKRKFLVA</sequence>
<dbReference type="InterPro" id="IPR040108">
    <property type="entry name" value="Laa1/Sip1/HEATR5"/>
</dbReference>
<dbReference type="GO" id="GO:0030139">
    <property type="term" value="C:endocytic vesicle"/>
    <property type="evidence" value="ECO:0007669"/>
    <property type="project" value="TreeGrafter"/>
</dbReference>
<gene>
    <name evidence="1" type="ORF">X801_01664</name>
</gene>
<evidence type="ECO:0000313" key="2">
    <source>
        <dbReference type="Proteomes" id="UP000243686"/>
    </source>
</evidence>
<dbReference type="GO" id="GO:0008104">
    <property type="term" value="P:intracellular protein localization"/>
    <property type="evidence" value="ECO:0007669"/>
    <property type="project" value="TreeGrafter"/>
</dbReference>
<reference evidence="1 2" key="1">
    <citation type="submission" date="2015-03" db="EMBL/GenBank/DDBJ databases">
        <title>Draft genome of the nematode, Opisthorchis viverrini.</title>
        <authorList>
            <person name="Mitreva M."/>
        </authorList>
    </citation>
    <scope>NUCLEOTIDE SEQUENCE [LARGE SCALE GENOMIC DNA]</scope>
    <source>
        <strain evidence="1">Khon Kaen</strain>
    </source>
</reference>
<dbReference type="GO" id="GO:0016020">
    <property type="term" value="C:membrane"/>
    <property type="evidence" value="ECO:0007669"/>
    <property type="project" value="TreeGrafter"/>
</dbReference>
<dbReference type="Proteomes" id="UP000243686">
    <property type="component" value="Unassembled WGS sequence"/>
</dbReference>
<dbReference type="EMBL" id="KV891773">
    <property type="protein sequence ID" value="OON22438.1"/>
    <property type="molecule type" value="Genomic_DNA"/>
</dbReference>
<protein>
    <submittedName>
        <fullName evidence="1">Uncharacterized protein</fullName>
    </submittedName>
</protein>
<dbReference type="GO" id="GO:0042147">
    <property type="term" value="P:retrograde transport, endosome to Golgi"/>
    <property type="evidence" value="ECO:0007669"/>
    <property type="project" value="TreeGrafter"/>
</dbReference>
<dbReference type="GO" id="GO:0006897">
    <property type="term" value="P:endocytosis"/>
    <property type="evidence" value="ECO:0007669"/>
    <property type="project" value="TreeGrafter"/>
</dbReference>